<keyword evidence="2" id="KW-0949">S-adenosyl-L-methionine</keyword>
<protein>
    <submittedName>
        <fullName evidence="4">Putative methyltransferase</fullName>
        <ecNumber evidence="4">2.1.1.223</ecNumber>
    </submittedName>
</protein>
<dbReference type="GO" id="GO:0032259">
    <property type="term" value="P:methylation"/>
    <property type="evidence" value="ECO:0007669"/>
    <property type="project" value="UniProtKB-KW"/>
</dbReference>
<dbReference type="STRING" id="1193502.SHALO_1583"/>
<reference evidence="5" key="1">
    <citation type="submission" date="2016-08" db="EMBL/GenBank/DDBJ databases">
        <title>Complete genome sequence of the organohalide-respiring Epsilonproteobacterium Sulfurospirillum halorespirans.</title>
        <authorList>
            <person name="Goris T."/>
            <person name="Zimmermann J."/>
            <person name="Schenz B."/>
            <person name="Lemos M."/>
            <person name="Hackermueller J."/>
            <person name="Diekert G."/>
        </authorList>
    </citation>
    <scope>NUCLEOTIDE SEQUENCE [LARGE SCALE GENOMIC DNA]</scope>
    <source>
        <strain>DSM 13726</strain>
        <strain evidence="5">PCE-M2</strain>
    </source>
</reference>
<gene>
    <name evidence="4" type="ORF">SHALO_1583</name>
</gene>
<dbReference type="RefSeq" id="WP_069478067.1">
    <property type="nucleotide sequence ID" value="NZ_CP017111.1"/>
</dbReference>
<evidence type="ECO:0000313" key="5">
    <source>
        <dbReference type="Proteomes" id="UP000094609"/>
    </source>
</evidence>
<dbReference type="PATRIC" id="fig|1193502.14.peg.1607"/>
<dbReference type="Proteomes" id="UP000094609">
    <property type="component" value="Chromosome"/>
</dbReference>
<dbReference type="Gene3D" id="3.40.50.150">
    <property type="entry name" value="Vaccinia Virus protein VP39"/>
    <property type="match status" value="1"/>
</dbReference>
<dbReference type="PANTHER" id="PTHR47739">
    <property type="entry name" value="TRNA1(VAL) (ADENINE(37)-N6)-METHYLTRANSFERASE"/>
    <property type="match status" value="1"/>
</dbReference>
<evidence type="ECO:0000313" key="4">
    <source>
        <dbReference type="EMBL" id="AOO65356.1"/>
    </source>
</evidence>
<evidence type="ECO:0000256" key="1">
    <source>
        <dbReference type="ARBA" id="ARBA00022603"/>
    </source>
</evidence>
<dbReference type="KEGG" id="shal:SHALO_1583"/>
<dbReference type="InterPro" id="IPR002052">
    <property type="entry name" value="DNA_methylase_N6_adenine_CS"/>
</dbReference>
<evidence type="ECO:0000259" key="3">
    <source>
        <dbReference type="Pfam" id="PF05175"/>
    </source>
</evidence>
<dbReference type="Pfam" id="PF05175">
    <property type="entry name" value="MTS"/>
    <property type="match status" value="1"/>
</dbReference>
<dbReference type="SUPFAM" id="SSF53335">
    <property type="entry name" value="S-adenosyl-L-methionine-dependent methyltransferases"/>
    <property type="match status" value="1"/>
</dbReference>
<keyword evidence="4" id="KW-0808">Transferase</keyword>
<organism evidence="4 5">
    <name type="scientific">Sulfurospirillum halorespirans DSM 13726</name>
    <dbReference type="NCBI Taxonomy" id="1193502"/>
    <lineage>
        <taxon>Bacteria</taxon>
        <taxon>Pseudomonadati</taxon>
        <taxon>Campylobacterota</taxon>
        <taxon>Epsilonproteobacteria</taxon>
        <taxon>Campylobacterales</taxon>
        <taxon>Sulfurospirillaceae</taxon>
        <taxon>Sulfurospirillum</taxon>
    </lineage>
</organism>
<dbReference type="GO" id="GO:0003676">
    <property type="term" value="F:nucleic acid binding"/>
    <property type="evidence" value="ECO:0007669"/>
    <property type="project" value="InterPro"/>
</dbReference>
<dbReference type="CDD" id="cd02440">
    <property type="entry name" value="AdoMet_MTases"/>
    <property type="match status" value="1"/>
</dbReference>
<dbReference type="InterPro" id="IPR007848">
    <property type="entry name" value="Small_mtfrase_dom"/>
</dbReference>
<dbReference type="InterPro" id="IPR029063">
    <property type="entry name" value="SAM-dependent_MTases_sf"/>
</dbReference>
<dbReference type="PANTHER" id="PTHR47739:SF1">
    <property type="entry name" value="TRNA1(VAL) (ADENINE(37)-N6)-METHYLTRANSFERASE"/>
    <property type="match status" value="1"/>
</dbReference>
<feature type="domain" description="Methyltransferase small" evidence="3">
    <location>
        <begin position="19"/>
        <end position="111"/>
    </location>
</feature>
<name>A0A1D7TK50_9BACT</name>
<proteinExistence type="predicted"/>
<dbReference type="EC" id="2.1.1.223" evidence="4"/>
<dbReference type="PROSITE" id="PS00092">
    <property type="entry name" value="N6_MTASE"/>
    <property type="match status" value="1"/>
</dbReference>
<evidence type="ECO:0000256" key="2">
    <source>
        <dbReference type="ARBA" id="ARBA00022691"/>
    </source>
</evidence>
<keyword evidence="5" id="KW-1185">Reference proteome</keyword>
<accession>A0A1D7TK50</accession>
<dbReference type="InterPro" id="IPR050210">
    <property type="entry name" value="tRNA_Adenine-N(6)_MTase"/>
</dbReference>
<sequence length="232" mass="26250">MNLFQPKQGYRYNSDTLLLYDFISSFAPKGELLDVGCGCGILGLLLKRDFLHLHVSLLDIQFLNCEIAKANAKANLLAIENITCKDFLEAIFEHKWDMIVSNPPFYHKGGVKNEDNALFLSRHSSALPFDAFAKKVSKTLSNRGYFCFCYDAKQIDHVMASLLGNGLNVEDLCFVYPKEEKEASLVLVRARKNSKTLCKIHPPLFIYTGEHISVRVKAIFEQSATKSCEWNT</sequence>
<dbReference type="AlphaFoldDB" id="A0A1D7TK50"/>
<dbReference type="GO" id="GO:0008170">
    <property type="term" value="F:N-methyltransferase activity"/>
    <property type="evidence" value="ECO:0007669"/>
    <property type="project" value="UniProtKB-ARBA"/>
</dbReference>
<dbReference type="GO" id="GO:0008757">
    <property type="term" value="F:S-adenosylmethionine-dependent methyltransferase activity"/>
    <property type="evidence" value="ECO:0007669"/>
    <property type="project" value="UniProtKB-ARBA"/>
</dbReference>
<keyword evidence="1 4" id="KW-0489">Methyltransferase</keyword>
<dbReference type="EMBL" id="CP017111">
    <property type="protein sequence ID" value="AOO65356.1"/>
    <property type="molecule type" value="Genomic_DNA"/>
</dbReference>